<dbReference type="EMBL" id="QNRT01000018">
    <property type="protein sequence ID" value="RBP45618.1"/>
    <property type="molecule type" value="Genomic_DNA"/>
</dbReference>
<proteinExistence type="predicted"/>
<evidence type="ECO:0000313" key="1">
    <source>
        <dbReference type="EMBL" id="RBP45618.1"/>
    </source>
</evidence>
<dbReference type="AlphaFoldDB" id="A0A395JEM3"/>
<dbReference type="InParanoid" id="A0A395JEM3"/>
<sequence length="29" mass="3200">PEMKASQNMLSSSAPLQFVAVKLMTYPET</sequence>
<feature type="non-terminal residue" evidence="1">
    <location>
        <position position="1"/>
    </location>
</feature>
<organism evidence="1 2">
    <name type="scientific">Arenicella xantha</name>
    <dbReference type="NCBI Taxonomy" id="644221"/>
    <lineage>
        <taxon>Bacteria</taxon>
        <taxon>Pseudomonadati</taxon>
        <taxon>Pseudomonadota</taxon>
        <taxon>Gammaproteobacteria</taxon>
        <taxon>Arenicellales</taxon>
        <taxon>Arenicellaceae</taxon>
        <taxon>Arenicella</taxon>
    </lineage>
</organism>
<evidence type="ECO:0000313" key="2">
    <source>
        <dbReference type="Proteomes" id="UP000253083"/>
    </source>
</evidence>
<dbReference type="Proteomes" id="UP000253083">
    <property type="component" value="Unassembled WGS sequence"/>
</dbReference>
<gene>
    <name evidence="1" type="ORF">DFR28_1187</name>
</gene>
<reference evidence="1 2" key="1">
    <citation type="submission" date="2018-06" db="EMBL/GenBank/DDBJ databases">
        <title>Genomic Encyclopedia of Type Strains, Phase IV (KMG-IV): sequencing the most valuable type-strain genomes for metagenomic binning, comparative biology and taxonomic classification.</title>
        <authorList>
            <person name="Goeker M."/>
        </authorList>
    </citation>
    <scope>NUCLEOTIDE SEQUENCE [LARGE SCALE GENOMIC DNA]</scope>
    <source>
        <strain evidence="1 2">DSM 24032</strain>
    </source>
</reference>
<comment type="caution">
    <text evidence="1">The sequence shown here is derived from an EMBL/GenBank/DDBJ whole genome shotgun (WGS) entry which is preliminary data.</text>
</comment>
<name>A0A395JEM3_9GAMM</name>
<keyword evidence="2" id="KW-1185">Reference proteome</keyword>
<protein>
    <submittedName>
        <fullName evidence="1">Uncharacterized protein</fullName>
    </submittedName>
</protein>
<accession>A0A395JEM3</accession>